<sequence length="468" mass="51137">MNASTPVVTRFAPSPTGYLHIGGARTALFNWLFARGRGGKFLLRIEDTDRARSTPEATAAILKGLEWLGLDWDGEPVSQFEGRDRHAEVAREMLANGTAYKCFSTPAEIDAFREAARAEGRSTLFLSPWRDADASTYPDAPYVIRLRAPRDGQTIVHDAVQGDVTFGNDQLDDMILLRSDGTPTYMHAVVVDDHDMGVTHVIRGDDHLTNAARQIQIYQAMGWDIPVFAHIPLIHGPDGKKLSKRHGAVGLHEYAAMGYPAAAMRNYLARLGWSHGDDELFDDAQAREWFDLPGIGKAPARLDFKKLEHVSGYHIAQMDTDRLMQEIAAYLDEAGAAPLTETQSARLRPILPVLQAKAKTLPGLMEQAHFAMVDRPLVIEEKAAAALDTVSRGILSELTAALQHASWTRDDLEAAAKQIGESHGLGLGKIAAPLRAALAGRSSTPSVFDMMLALGQEETLARLQDHAG</sequence>
<dbReference type="InterPro" id="IPR000924">
    <property type="entry name" value="Glu/Gln-tRNA-synth"/>
</dbReference>
<keyword evidence="5 8" id="KW-0067">ATP-binding</keyword>
<accession>A0ABU2HUG9</accession>
<keyword evidence="7 8" id="KW-0030">Aminoacyl-tRNA synthetase</keyword>
<comment type="subunit">
    <text evidence="8">Monomer.</text>
</comment>
<dbReference type="SUPFAM" id="SSF48163">
    <property type="entry name" value="An anticodon-binding domain of class I aminoacyl-tRNA synthetases"/>
    <property type="match status" value="1"/>
</dbReference>
<evidence type="ECO:0000256" key="6">
    <source>
        <dbReference type="ARBA" id="ARBA00022917"/>
    </source>
</evidence>
<reference evidence="12" key="1">
    <citation type="submission" date="2023-07" db="EMBL/GenBank/DDBJ databases">
        <title>Paracoccus sp. MBLB3053 whole genome sequence.</title>
        <authorList>
            <person name="Hwang C.Y."/>
            <person name="Cho E.-S."/>
            <person name="Seo M.-J."/>
        </authorList>
    </citation>
    <scope>NUCLEOTIDE SEQUENCE [LARGE SCALE GENOMIC DNA]</scope>
    <source>
        <strain evidence="12">MBLB3053</strain>
    </source>
</reference>
<dbReference type="Proteomes" id="UP001269144">
    <property type="component" value="Unassembled WGS sequence"/>
</dbReference>
<comment type="function">
    <text evidence="8">Catalyzes the attachment of glutamate to tRNA(Glu) in a two-step reaction: glutamate is first activated by ATP to form Glu-AMP and then transferred to the acceptor end of tRNA(Glu).</text>
</comment>
<feature type="domain" description="Glutamyl/glutaminyl-tRNA synthetase class Ib catalytic" evidence="9">
    <location>
        <begin position="7"/>
        <end position="308"/>
    </location>
</feature>
<evidence type="ECO:0000256" key="1">
    <source>
        <dbReference type="ARBA" id="ARBA00007894"/>
    </source>
</evidence>
<keyword evidence="2 8" id="KW-0963">Cytoplasm</keyword>
<evidence type="ECO:0000256" key="7">
    <source>
        <dbReference type="ARBA" id="ARBA00023146"/>
    </source>
</evidence>
<evidence type="ECO:0000256" key="5">
    <source>
        <dbReference type="ARBA" id="ARBA00022840"/>
    </source>
</evidence>
<evidence type="ECO:0000259" key="9">
    <source>
        <dbReference type="Pfam" id="PF00749"/>
    </source>
</evidence>
<dbReference type="PANTHER" id="PTHR43311:SF2">
    <property type="entry name" value="GLUTAMATE--TRNA LIGASE, MITOCHONDRIAL-RELATED"/>
    <property type="match status" value="1"/>
</dbReference>
<dbReference type="InterPro" id="IPR020751">
    <property type="entry name" value="aa-tRNA-synth_I_codon-bd_sub2"/>
</dbReference>
<dbReference type="Pfam" id="PF19269">
    <property type="entry name" value="Anticodon_2"/>
    <property type="match status" value="1"/>
</dbReference>
<dbReference type="SUPFAM" id="SSF52374">
    <property type="entry name" value="Nucleotidylyl transferase"/>
    <property type="match status" value="1"/>
</dbReference>
<evidence type="ECO:0000256" key="4">
    <source>
        <dbReference type="ARBA" id="ARBA00022741"/>
    </source>
</evidence>
<evidence type="ECO:0000256" key="8">
    <source>
        <dbReference type="HAMAP-Rule" id="MF_00022"/>
    </source>
</evidence>
<comment type="caution">
    <text evidence="11">The sequence shown here is derived from an EMBL/GenBank/DDBJ whole genome shotgun (WGS) entry which is preliminary data.</text>
</comment>
<dbReference type="Pfam" id="PF00749">
    <property type="entry name" value="tRNA-synt_1c"/>
    <property type="match status" value="1"/>
</dbReference>
<dbReference type="InterPro" id="IPR045462">
    <property type="entry name" value="aa-tRNA-synth_I_cd-bd"/>
</dbReference>
<evidence type="ECO:0000313" key="12">
    <source>
        <dbReference type="Proteomes" id="UP001269144"/>
    </source>
</evidence>
<name>A0ABU2HUG9_9RHOB</name>
<dbReference type="PANTHER" id="PTHR43311">
    <property type="entry name" value="GLUTAMATE--TRNA LIGASE"/>
    <property type="match status" value="1"/>
</dbReference>
<dbReference type="InterPro" id="IPR001412">
    <property type="entry name" value="aa-tRNA-synth_I_CS"/>
</dbReference>
<dbReference type="GO" id="GO:0004818">
    <property type="term" value="F:glutamate-tRNA ligase activity"/>
    <property type="evidence" value="ECO:0007669"/>
    <property type="project" value="UniProtKB-EC"/>
</dbReference>
<dbReference type="CDD" id="cd00808">
    <property type="entry name" value="GluRS_core"/>
    <property type="match status" value="1"/>
</dbReference>
<dbReference type="RefSeq" id="WP_311160352.1">
    <property type="nucleotide sequence ID" value="NZ_JAVQLW010000001.1"/>
</dbReference>
<proteinExistence type="inferred from homology"/>
<comment type="catalytic activity">
    <reaction evidence="8">
        <text>tRNA(Glu) + L-glutamate + ATP = L-glutamyl-tRNA(Glu) + AMP + diphosphate</text>
        <dbReference type="Rhea" id="RHEA:23540"/>
        <dbReference type="Rhea" id="RHEA-COMP:9663"/>
        <dbReference type="Rhea" id="RHEA-COMP:9680"/>
        <dbReference type="ChEBI" id="CHEBI:29985"/>
        <dbReference type="ChEBI" id="CHEBI:30616"/>
        <dbReference type="ChEBI" id="CHEBI:33019"/>
        <dbReference type="ChEBI" id="CHEBI:78442"/>
        <dbReference type="ChEBI" id="CHEBI:78520"/>
        <dbReference type="ChEBI" id="CHEBI:456215"/>
        <dbReference type="EC" id="6.1.1.17"/>
    </reaction>
</comment>
<feature type="short sequence motif" description="'HIGH' region" evidence="8">
    <location>
        <begin position="13"/>
        <end position="23"/>
    </location>
</feature>
<keyword evidence="3 8" id="KW-0436">Ligase</keyword>
<dbReference type="PRINTS" id="PR00987">
    <property type="entry name" value="TRNASYNTHGLU"/>
</dbReference>
<dbReference type="HAMAP" id="MF_00022">
    <property type="entry name" value="Glu_tRNA_synth_type1"/>
    <property type="match status" value="1"/>
</dbReference>
<dbReference type="InterPro" id="IPR014729">
    <property type="entry name" value="Rossmann-like_a/b/a_fold"/>
</dbReference>
<feature type="short sequence motif" description="'KMSKS' region" evidence="8">
    <location>
        <begin position="241"/>
        <end position="245"/>
    </location>
</feature>
<dbReference type="Gene3D" id="1.10.10.350">
    <property type="match status" value="1"/>
</dbReference>
<organism evidence="11 12">
    <name type="scientific">Paracoccus aurantius</name>
    <dbReference type="NCBI Taxonomy" id="3073814"/>
    <lineage>
        <taxon>Bacteria</taxon>
        <taxon>Pseudomonadati</taxon>
        <taxon>Pseudomonadota</taxon>
        <taxon>Alphaproteobacteria</taxon>
        <taxon>Rhodobacterales</taxon>
        <taxon>Paracoccaceae</taxon>
        <taxon>Paracoccus</taxon>
    </lineage>
</organism>
<feature type="binding site" evidence="8">
    <location>
        <position position="244"/>
    </location>
    <ligand>
        <name>ATP</name>
        <dbReference type="ChEBI" id="CHEBI:30616"/>
    </ligand>
</feature>
<dbReference type="InterPro" id="IPR033910">
    <property type="entry name" value="GluRS_core"/>
</dbReference>
<comment type="caution">
    <text evidence="8">Lacks conserved residue(s) required for the propagation of feature annotation.</text>
</comment>
<protein>
    <recommendedName>
        <fullName evidence="8">Glutamate--tRNA ligase</fullName>
        <ecNumber evidence="8">6.1.1.17</ecNumber>
    </recommendedName>
    <alternativeName>
        <fullName evidence="8">Glutamyl-tRNA synthetase</fullName>
        <shortName evidence="8">GluRS</shortName>
    </alternativeName>
</protein>
<evidence type="ECO:0000256" key="2">
    <source>
        <dbReference type="ARBA" id="ARBA00022490"/>
    </source>
</evidence>
<gene>
    <name evidence="8 11" type="primary">gltX</name>
    <name evidence="11" type="ORF">RGQ15_11440</name>
</gene>
<dbReference type="EC" id="6.1.1.17" evidence="8"/>
<dbReference type="PROSITE" id="PS00178">
    <property type="entry name" value="AA_TRNA_LIGASE_I"/>
    <property type="match status" value="1"/>
</dbReference>
<dbReference type="InterPro" id="IPR020058">
    <property type="entry name" value="Glu/Gln-tRNA-synth_Ib_cat-dom"/>
</dbReference>
<keyword evidence="6 8" id="KW-0648">Protein biosynthesis</keyword>
<dbReference type="Gene3D" id="3.40.50.620">
    <property type="entry name" value="HUPs"/>
    <property type="match status" value="1"/>
</dbReference>
<evidence type="ECO:0000313" key="11">
    <source>
        <dbReference type="EMBL" id="MDS9468180.1"/>
    </source>
</evidence>
<dbReference type="InterPro" id="IPR008925">
    <property type="entry name" value="aa_tRNA-synth_I_cd-bd_sf"/>
</dbReference>
<feature type="domain" description="Aminoacyl-tRNA synthetase class I anticodon-binding" evidence="10">
    <location>
        <begin position="327"/>
        <end position="465"/>
    </location>
</feature>
<dbReference type="InterPro" id="IPR004527">
    <property type="entry name" value="Glu-tRNA-ligase_bac/mito"/>
</dbReference>
<comment type="subcellular location">
    <subcellularLocation>
        <location evidence="8">Cytoplasm</location>
    </subcellularLocation>
</comment>
<comment type="similarity">
    <text evidence="1 8">Belongs to the class-I aminoacyl-tRNA synthetase family. Glutamate--tRNA ligase type 1 subfamily.</text>
</comment>
<dbReference type="NCBIfam" id="TIGR00464">
    <property type="entry name" value="gltX_bact"/>
    <property type="match status" value="1"/>
</dbReference>
<evidence type="ECO:0000256" key="3">
    <source>
        <dbReference type="ARBA" id="ARBA00022598"/>
    </source>
</evidence>
<dbReference type="EMBL" id="JAVQLW010000001">
    <property type="protein sequence ID" value="MDS9468180.1"/>
    <property type="molecule type" value="Genomic_DNA"/>
</dbReference>
<keyword evidence="4 8" id="KW-0547">Nucleotide-binding</keyword>
<dbReference type="InterPro" id="IPR049940">
    <property type="entry name" value="GluQ/Sye"/>
</dbReference>
<evidence type="ECO:0000259" key="10">
    <source>
        <dbReference type="Pfam" id="PF19269"/>
    </source>
</evidence>
<keyword evidence="12" id="KW-1185">Reference proteome</keyword>